<evidence type="ECO:0000313" key="2">
    <source>
        <dbReference type="Proteomes" id="UP000018144"/>
    </source>
</evidence>
<dbReference type="Proteomes" id="UP000018144">
    <property type="component" value="Unassembled WGS sequence"/>
</dbReference>
<accession>U4L908</accession>
<protein>
    <submittedName>
        <fullName evidence="1">Uncharacterized protein</fullName>
    </submittedName>
</protein>
<proteinExistence type="predicted"/>
<gene>
    <name evidence="1" type="ORF">PCON_06196</name>
</gene>
<organism evidence="1 2">
    <name type="scientific">Pyronema omphalodes (strain CBS 100304)</name>
    <name type="common">Pyronema confluens</name>
    <dbReference type="NCBI Taxonomy" id="1076935"/>
    <lineage>
        <taxon>Eukaryota</taxon>
        <taxon>Fungi</taxon>
        <taxon>Dikarya</taxon>
        <taxon>Ascomycota</taxon>
        <taxon>Pezizomycotina</taxon>
        <taxon>Pezizomycetes</taxon>
        <taxon>Pezizales</taxon>
        <taxon>Pyronemataceae</taxon>
        <taxon>Pyronema</taxon>
    </lineage>
</organism>
<reference evidence="1 2" key="1">
    <citation type="journal article" date="2013" name="PLoS Genet.">
        <title>The genome and development-dependent transcriptomes of Pyronema confluens: a window into fungal evolution.</title>
        <authorList>
            <person name="Traeger S."/>
            <person name="Altegoer F."/>
            <person name="Freitag M."/>
            <person name="Gabaldon T."/>
            <person name="Kempken F."/>
            <person name="Kumar A."/>
            <person name="Marcet-Houben M."/>
            <person name="Poggeler S."/>
            <person name="Stajich J.E."/>
            <person name="Nowrousian M."/>
        </authorList>
    </citation>
    <scope>NUCLEOTIDE SEQUENCE [LARGE SCALE GENOMIC DNA]</scope>
    <source>
        <strain evidence="2">CBS 100304</strain>
        <tissue evidence="1">Vegetative mycelium</tissue>
    </source>
</reference>
<keyword evidence="2" id="KW-1185">Reference proteome</keyword>
<dbReference type="EMBL" id="HF935302">
    <property type="protein sequence ID" value="CCX06609.1"/>
    <property type="molecule type" value="Genomic_DNA"/>
</dbReference>
<name>U4L908_PYROM</name>
<sequence>MAGLNDRKWHLKRLREMRAKKNQEQKRRLEEGENVEEHEVAVCFPASNDDFGLEKEFVSQERRAAIHQEVNADLDGSTPGQEVVMSNHEDNSEAIPDDALMKLMATGNEDVAFIKSSFKYSRDSELSERQQFRHVRGAKELAVASKQCKSIIDFFKPSQSAI</sequence>
<dbReference type="AlphaFoldDB" id="U4L908"/>
<evidence type="ECO:0000313" key="1">
    <source>
        <dbReference type="EMBL" id="CCX06609.1"/>
    </source>
</evidence>